<dbReference type="Pfam" id="PF13602">
    <property type="entry name" value="ADH_zinc_N_2"/>
    <property type="match status" value="1"/>
</dbReference>
<dbReference type="PANTHER" id="PTHR44013:SF1">
    <property type="entry name" value="ZINC-TYPE ALCOHOL DEHYDROGENASE-LIKE PROTEIN C16A3.02C"/>
    <property type="match status" value="1"/>
</dbReference>
<comment type="caution">
    <text evidence="2">The sequence shown here is derived from an EMBL/GenBank/DDBJ whole genome shotgun (WGS) entry which is preliminary data.</text>
</comment>
<dbReference type="Gene3D" id="3.90.180.10">
    <property type="entry name" value="Medium-chain alcohol dehydrogenases, catalytic domain"/>
    <property type="match status" value="1"/>
</dbReference>
<keyword evidence="3" id="KW-1185">Reference proteome</keyword>
<dbReference type="InterPro" id="IPR002364">
    <property type="entry name" value="Quin_OxRdtase/zeta-crystal_CS"/>
</dbReference>
<dbReference type="PANTHER" id="PTHR44013">
    <property type="entry name" value="ZINC-TYPE ALCOHOL DEHYDROGENASE-LIKE PROTEIN C16A3.02C"/>
    <property type="match status" value="1"/>
</dbReference>
<dbReference type="RefSeq" id="WP_238361387.1">
    <property type="nucleotide sequence ID" value="NZ_BAABJL010000148.1"/>
</dbReference>
<dbReference type="AlphaFoldDB" id="A0A927MQX9"/>
<dbReference type="SMART" id="SM00829">
    <property type="entry name" value="PKS_ER"/>
    <property type="match status" value="1"/>
</dbReference>
<dbReference type="Gene3D" id="3.40.50.720">
    <property type="entry name" value="NAD(P)-binding Rossmann-like Domain"/>
    <property type="match status" value="1"/>
</dbReference>
<dbReference type="EMBL" id="JADBEM010000001">
    <property type="protein sequence ID" value="MBE1603608.1"/>
    <property type="molecule type" value="Genomic_DNA"/>
</dbReference>
<evidence type="ECO:0000313" key="3">
    <source>
        <dbReference type="Proteomes" id="UP000638648"/>
    </source>
</evidence>
<evidence type="ECO:0000259" key="1">
    <source>
        <dbReference type="SMART" id="SM00829"/>
    </source>
</evidence>
<dbReference type="GO" id="GO:0008270">
    <property type="term" value="F:zinc ion binding"/>
    <property type="evidence" value="ECO:0007669"/>
    <property type="project" value="InterPro"/>
</dbReference>
<organism evidence="2 3">
    <name type="scientific">Actinopolymorpha pittospori</name>
    <dbReference type="NCBI Taxonomy" id="648752"/>
    <lineage>
        <taxon>Bacteria</taxon>
        <taxon>Bacillati</taxon>
        <taxon>Actinomycetota</taxon>
        <taxon>Actinomycetes</taxon>
        <taxon>Propionibacteriales</taxon>
        <taxon>Actinopolymorphaceae</taxon>
        <taxon>Actinopolymorpha</taxon>
    </lineage>
</organism>
<proteinExistence type="predicted"/>
<dbReference type="InterPro" id="IPR020843">
    <property type="entry name" value="ER"/>
</dbReference>
<dbReference type="Pfam" id="PF08240">
    <property type="entry name" value="ADH_N"/>
    <property type="match status" value="1"/>
</dbReference>
<name>A0A927MQX9_9ACTN</name>
<sequence length="355" mass="37283">MTTTPTPTPGTVTTMRAITYEEFGSADVLGLTDIARPVPSENEVLVRVHAAGVERGAWHMMTGRPYLGRLAFGLRTPRNPVLGTEVAGTVDAVGSAVTRFAVGDAVYGFAAGSFAEYAVAREDRLAAKPSNLTFEQAAAVPVSGATALQALTDVGRLSQGQTVLVLGASGGVGSYTVQIAKALGAEVTGVASTHKLDLVRSLGADHVLDYTRDDFASSGRRYDLVVDIAGNPTLSRLRRALTPSGTAVITGGELGGPFSGGMNRQLRALALSPFLRQRLTMFIAKQRASDLERLSALIRTGQVTPSVERTYPLREAADALRHLESGDVRGKVVISIGASAAEQEPCHTSGNQDRP</sequence>
<dbReference type="GO" id="GO:0016491">
    <property type="term" value="F:oxidoreductase activity"/>
    <property type="evidence" value="ECO:0007669"/>
    <property type="project" value="InterPro"/>
</dbReference>
<dbReference type="CDD" id="cd08267">
    <property type="entry name" value="MDR1"/>
    <property type="match status" value="1"/>
</dbReference>
<gene>
    <name evidence="2" type="ORF">HEB94_000456</name>
</gene>
<reference evidence="2" key="1">
    <citation type="submission" date="2020-10" db="EMBL/GenBank/DDBJ databases">
        <title>Sequencing the genomes of 1000 actinobacteria strains.</title>
        <authorList>
            <person name="Klenk H.-P."/>
        </authorList>
    </citation>
    <scope>NUCLEOTIDE SEQUENCE</scope>
    <source>
        <strain evidence="2">DSM 45354</strain>
    </source>
</reference>
<dbReference type="SUPFAM" id="SSF51735">
    <property type="entry name" value="NAD(P)-binding Rossmann-fold domains"/>
    <property type="match status" value="1"/>
</dbReference>
<dbReference type="InterPro" id="IPR013154">
    <property type="entry name" value="ADH-like_N"/>
</dbReference>
<feature type="domain" description="Enoyl reductase (ER)" evidence="1">
    <location>
        <begin position="24"/>
        <end position="334"/>
    </location>
</feature>
<evidence type="ECO:0000313" key="2">
    <source>
        <dbReference type="EMBL" id="MBE1603608.1"/>
    </source>
</evidence>
<dbReference type="InterPro" id="IPR011032">
    <property type="entry name" value="GroES-like_sf"/>
</dbReference>
<dbReference type="Proteomes" id="UP000638648">
    <property type="component" value="Unassembled WGS sequence"/>
</dbReference>
<dbReference type="InterPro" id="IPR052733">
    <property type="entry name" value="Chloroplast_QOR"/>
</dbReference>
<accession>A0A927MQX9</accession>
<dbReference type="PROSITE" id="PS01162">
    <property type="entry name" value="QOR_ZETA_CRYSTAL"/>
    <property type="match status" value="1"/>
</dbReference>
<protein>
    <submittedName>
        <fullName evidence="2">NADPH:quinone reductase-like Zn-dependent oxidoreductase</fullName>
    </submittedName>
</protein>
<dbReference type="SUPFAM" id="SSF50129">
    <property type="entry name" value="GroES-like"/>
    <property type="match status" value="1"/>
</dbReference>
<dbReference type="InterPro" id="IPR036291">
    <property type="entry name" value="NAD(P)-bd_dom_sf"/>
</dbReference>